<dbReference type="RefSeq" id="WP_243308590.1">
    <property type="nucleotide sequence ID" value="NZ_JALGBI010000002.1"/>
</dbReference>
<gene>
    <name evidence="1" type="ORF">MMF98_19245</name>
</gene>
<dbReference type="EMBL" id="JALGBI010000002">
    <property type="protein sequence ID" value="MCJ0765351.1"/>
    <property type="molecule type" value="Genomic_DNA"/>
</dbReference>
<protein>
    <submittedName>
        <fullName evidence="1">Uncharacterized protein</fullName>
    </submittedName>
</protein>
<organism evidence="1 2">
    <name type="scientific">Variovorax terrae</name>
    <dbReference type="NCBI Taxonomy" id="2923278"/>
    <lineage>
        <taxon>Bacteria</taxon>
        <taxon>Pseudomonadati</taxon>
        <taxon>Pseudomonadota</taxon>
        <taxon>Betaproteobacteria</taxon>
        <taxon>Burkholderiales</taxon>
        <taxon>Comamonadaceae</taxon>
        <taxon>Variovorax</taxon>
    </lineage>
</organism>
<sequence length="125" mass="13526">MDQNALLRNGRLQPIKVVSEEEAGPVILRAQASPLGKFLTNQHLVLTKRYLVFGKQHLFAATHYEEMTWIPLGWIRPGSVGTKGLFGTRLVLTLADGTSLDFKINSNVGPSAKTVAGAIVAALCI</sequence>
<name>A0A9X2ASH1_9BURK</name>
<accession>A0A9X2ASH1</accession>
<proteinExistence type="predicted"/>
<evidence type="ECO:0000313" key="2">
    <source>
        <dbReference type="Proteomes" id="UP001139447"/>
    </source>
</evidence>
<comment type="caution">
    <text evidence="1">The sequence shown here is derived from an EMBL/GenBank/DDBJ whole genome shotgun (WGS) entry which is preliminary data.</text>
</comment>
<keyword evidence="2" id="KW-1185">Reference proteome</keyword>
<evidence type="ECO:0000313" key="1">
    <source>
        <dbReference type="EMBL" id="MCJ0765351.1"/>
    </source>
</evidence>
<reference evidence="1" key="1">
    <citation type="submission" date="2022-03" db="EMBL/GenBank/DDBJ databases">
        <authorList>
            <person name="Woo C.Y."/>
        </authorList>
    </citation>
    <scope>NUCLEOTIDE SEQUENCE</scope>
    <source>
        <strain evidence="1">CYS-02</strain>
    </source>
</reference>
<dbReference type="Proteomes" id="UP001139447">
    <property type="component" value="Unassembled WGS sequence"/>
</dbReference>
<dbReference type="AlphaFoldDB" id="A0A9X2ASH1"/>